<evidence type="ECO:0000313" key="1">
    <source>
        <dbReference type="EMBL" id="CAG8800194.1"/>
    </source>
</evidence>
<comment type="caution">
    <text evidence="1">The sequence shown here is derived from an EMBL/GenBank/DDBJ whole genome shotgun (WGS) entry which is preliminary data.</text>
</comment>
<dbReference type="Proteomes" id="UP000789920">
    <property type="component" value="Unassembled WGS sequence"/>
</dbReference>
<feature type="non-terminal residue" evidence="1">
    <location>
        <position position="1"/>
    </location>
</feature>
<organism evidence="1 2">
    <name type="scientific">Racocetra persica</name>
    <dbReference type="NCBI Taxonomy" id="160502"/>
    <lineage>
        <taxon>Eukaryota</taxon>
        <taxon>Fungi</taxon>
        <taxon>Fungi incertae sedis</taxon>
        <taxon>Mucoromycota</taxon>
        <taxon>Glomeromycotina</taxon>
        <taxon>Glomeromycetes</taxon>
        <taxon>Diversisporales</taxon>
        <taxon>Gigasporaceae</taxon>
        <taxon>Racocetra</taxon>
    </lineage>
</organism>
<keyword evidence="2" id="KW-1185">Reference proteome</keyword>
<sequence>IDYKKVLNLAKLHAYYITNACHELNYIRQNLSESDFLKMMNDYIYSLTSGSVIFDEDIQLYDSENDPEDSSKNNNNLSEINSKILGIEDSINLEYMSSNTDYLIFKEIIEYSKKDFNIDALASQGIQMRNTSIDVNKED</sequence>
<proteinExistence type="predicted"/>
<name>A0ACA9RN89_9GLOM</name>
<dbReference type="EMBL" id="CAJVQC010059869">
    <property type="protein sequence ID" value="CAG8800194.1"/>
    <property type="molecule type" value="Genomic_DNA"/>
</dbReference>
<protein>
    <submittedName>
        <fullName evidence="1">8328_t:CDS:1</fullName>
    </submittedName>
</protein>
<evidence type="ECO:0000313" key="2">
    <source>
        <dbReference type="Proteomes" id="UP000789920"/>
    </source>
</evidence>
<reference evidence="1" key="1">
    <citation type="submission" date="2021-06" db="EMBL/GenBank/DDBJ databases">
        <authorList>
            <person name="Kallberg Y."/>
            <person name="Tangrot J."/>
            <person name="Rosling A."/>
        </authorList>
    </citation>
    <scope>NUCLEOTIDE SEQUENCE</scope>
    <source>
        <strain evidence="1">MA461A</strain>
    </source>
</reference>
<gene>
    <name evidence="1" type="ORF">RPERSI_LOCUS20864</name>
</gene>
<accession>A0ACA9RN89</accession>